<dbReference type="EMBL" id="AP017378">
    <property type="protein sequence ID" value="BBD08096.1"/>
    <property type="molecule type" value="Genomic_DNA"/>
</dbReference>
<feature type="zinc finger region" description="dksA C4-type" evidence="4">
    <location>
        <begin position="103"/>
        <end position="127"/>
    </location>
</feature>
<dbReference type="SUPFAM" id="SSF109635">
    <property type="entry name" value="DnaK suppressor protein DksA, alpha-hairpin domain"/>
    <property type="match status" value="1"/>
</dbReference>
<dbReference type="Pfam" id="PF01258">
    <property type="entry name" value="zf-dskA_traR"/>
    <property type="match status" value="1"/>
</dbReference>
<dbReference type="InterPro" id="IPR020458">
    <property type="entry name" value="Znf_DskA_TraR_CS"/>
</dbReference>
<dbReference type="GO" id="GO:0008270">
    <property type="term" value="F:zinc ion binding"/>
    <property type="evidence" value="ECO:0007669"/>
    <property type="project" value="UniProtKB-KW"/>
</dbReference>
<dbReference type="PROSITE" id="PS51128">
    <property type="entry name" value="ZF_DKSA_2"/>
    <property type="match status" value="1"/>
</dbReference>
<evidence type="ECO:0000313" key="8">
    <source>
        <dbReference type="Proteomes" id="UP000269883"/>
    </source>
</evidence>
<feature type="domain" description="DnaK suppressor protein DksA N-terminal" evidence="6">
    <location>
        <begin position="27"/>
        <end position="94"/>
    </location>
</feature>
<name>A0A2Z6AY67_9BACT</name>
<accession>A0A2Z6AY67</accession>
<dbReference type="Pfam" id="PF21157">
    <property type="entry name" value="DksA_N"/>
    <property type="match status" value="1"/>
</dbReference>
<reference evidence="7 8" key="1">
    <citation type="journal article" date="2018" name="Sci. Adv.">
        <title>Multi-heme cytochromes provide a pathway for survival in energy-limited environments.</title>
        <authorList>
            <person name="Deng X."/>
            <person name="Dohmae N."/>
            <person name="Nealson K.H."/>
            <person name="Hashimoto K."/>
            <person name="Okamoto A."/>
        </authorList>
    </citation>
    <scope>NUCLEOTIDE SEQUENCE [LARGE SCALE GENOMIC DNA]</scope>
    <source>
        <strain evidence="7 8">IS5</strain>
    </source>
</reference>
<dbReference type="Proteomes" id="UP000269883">
    <property type="component" value="Chromosome"/>
</dbReference>
<sequence length="141" mass="16143">MITIDQVRHFKFPKGAEVRPLKPEELVHINKELKRVLSEIYSKGKLTAQYAPSGSEQFADPADRASSEEVNSVVFRLRDREHKMIRKIKGALSRMENGEYGICEECGEYIAPARLLARPVTSYCLTCKTEQEVEEKLRQDS</sequence>
<keyword evidence="8" id="KW-1185">Reference proteome</keyword>
<evidence type="ECO:0000259" key="6">
    <source>
        <dbReference type="Pfam" id="PF21157"/>
    </source>
</evidence>
<evidence type="ECO:0000313" key="7">
    <source>
        <dbReference type="EMBL" id="BBD08096.1"/>
    </source>
</evidence>
<dbReference type="KEGG" id="dfl:DFE_1370"/>
<dbReference type="PROSITE" id="PS01102">
    <property type="entry name" value="ZF_DKSA_1"/>
    <property type="match status" value="1"/>
</dbReference>
<dbReference type="AlphaFoldDB" id="A0A2Z6AY67"/>
<dbReference type="PANTHER" id="PTHR33823">
    <property type="entry name" value="RNA POLYMERASE-BINDING TRANSCRIPTION FACTOR DKSA-RELATED"/>
    <property type="match status" value="1"/>
</dbReference>
<organism evidence="7 8">
    <name type="scientific">Desulfovibrio ferrophilus</name>
    <dbReference type="NCBI Taxonomy" id="241368"/>
    <lineage>
        <taxon>Bacteria</taxon>
        <taxon>Pseudomonadati</taxon>
        <taxon>Thermodesulfobacteriota</taxon>
        <taxon>Desulfovibrionia</taxon>
        <taxon>Desulfovibrionales</taxon>
        <taxon>Desulfovibrionaceae</taxon>
        <taxon>Desulfovibrio</taxon>
    </lineage>
</organism>
<evidence type="ECO:0000256" key="3">
    <source>
        <dbReference type="ARBA" id="ARBA00022833"/>
    </source>
</evidence>
<protein>
    <submittedName>
        <fullName evidence="7">RNA polymerase-binding transcription factor DksA</fullName>
    </submittedName>
</protein>
<dbReference type="SUPFAM" id="SSF57716">
    <property type="entry name" value="Glucocorticoid receptor-like (DNA-binding domain)"/>
    <property type="match status" value="1"/>
</dbReference>
<dbReference type="InterPro" id="IPR037187">
    <property type="entry name" value="DnaK_N"/>
</dbReference>
<dbReference type="InterPro" id="IPR048489">
    <property type="entry name" value="DksA_N"/>
</dbReference>
<keyword evidence="3" id="KW-0862">Zinc</keyword>
<dbReference type="Gene3D" id="1.20.120.910">
    <property type="entry name" value="DksA, coiled-coil domain"/>
    <property type="match status" value="1"/>
</dbReference>
<evidence type="ECO:0000256" key="1">
    <source>
        <dbReference type="ARBA" id="ARBA00022723"/>
    </source>
</evidence>
<evidence type="ECO:0000259" key="5">
    <source>
        <dbReference type="Pfam" id="PF01258"/>
    </source>
</evidence>
<dbReference type="RefSeq" id="WP_338031067.1">
    <property type="nucleotide sequence ID" value="NZ_AP017378.1"/>
</dbReference>
<dbReference type="PANTHER" id="PTHR33823:SF2">
    <property type="entry name" value="RNA POLYMERASE-BINDING TRANSCRIPTION FACTOR DKSA"/>
    <property type="match status" value="1"/>
</dbReference>
<evidence type="ECO:0000256" key="4">
    <source>
        <dbReference type="PROSITE-ProRule" id="PRU00510"/>
    </source>
</evidence>
<keyword evidence="1" id="KW-0479">Metal-binding</keyword>
<keyword evidence="2" id="KW-0863">Zinc-finger</keyword>
<proteinExistence type="predicted"/>
<feature type="domain" description="Zinc finger DksA/TraR C4-type" evidence="5">
    <location>
        <begin position="98"/>
        <end position="132"/>
    </location>
</feature>
<dbReference type="InterPro" id="IPR000962">
    <property type="entry name" value="Znf_DskA_TraR"/>
</dbReference>
<evidence type="ECO:0000256" key="2">
    <source>
        <dbReference type="ARBA" id="ARBA00022771"/>
    </source>
</evidence>
<gene>
    <name evidence="7" type="primary">dksA</name>
    <name evidence="7" type="ORF">DFE_1370</name>
</gene>